<sequence>MNPITKTQEMILDCLRFVAESDELVGGFSARIGMDRGLVRNVMAHWPAIDNIEDQNVLSLAVNNALNEVCNAAYFDSERWNTWFTYSYRDMQSLLDVWVNSLDDCLLITMSSNEDSDFWDRVGSHPGSFYDQTTDEQRCKIDSAVILASKVSAMLGETYAPYRPGRLLIRYQSPIQQQTYNIRFGYLDNAEQILAHIDECRQCRHLYRTPIQSREVLEAMLTDWPPRHGRCS</sequence>
<accession>A0A402CTG5</accession>
<name>A0A402CTG5_9BACT</name>
<keyword evidence="2" id="KW-1185">Reference proteome</keyword>
<dbReference type="Proteomes" id="UP000287394">
    <property type="component" value="Chromosome"/>
</dbReference>
<protein>
    <submittedName>
        <fullName evidence="1">Uncharacterized protein</fullName>
    </submittedName>
</protein>
<dbReference type="EMBL" id="AP025739">
    <property type="protein sequence ID" value="BDI30739.1"/>
    <property type="molecule type" value="Genomic_DNA"/>
</dbReference>
<organism evidence="1 2">
    <name type="scientific">Capsulimonas corticalis</name>
    <dbReference type="NCBI Taxonomy" id="2219043"/>
    <lineage>
        <taxon>Bacteria</taxon>
        <taxon>Bacillati</taxon>
        <taxon>Armatimonadota</taxon>
        <taxon>Armatimonadia</taxon>
        <taxon>Capsulimonadales</taxon>
        <taxon>Capsulimonadaceae</taxon>
        <taxon>Capsulimonas</taxon>
    </lineage>
</organism>
<evidence type="ECO:0000313" key="1">
    <source>
        <dbReference type="EMBL" id="BDI30739.1"/>
    </source>
</evidence>
<proteinExistence type="predicted"/>
<dbReference type="RefSeq" id="WP_119320664.1">
    <property type="nucleotide sequence ID" value="NZ_AP025739.1"/>
</dbReference>
<reference evidence="1 2" key="1">
    <citation type="journal article" date="2019" name="Int. J. Syst. Evol. Microbiol.">
        <title>Capsulimonas corticalis gen. nov., sp. nov., an aerobic capsulated bacterium, of a novel bacterial order, Capsulimonadales ord. nov., of the class Armatimonadia of the phylum Armatimonadetes.</title>
        <authorList>
            <person name="Li J."/>
            <person name="Kudo C."/>
            <person name="Tonouchi A."/>
        </authorList>
    </citation>
    <scope>NUCLEOTIDE SEQUENCE [LARGE SCALE GENOMIC DNA]</scope>
    <source>
        <strain evidence="1 2">AX-7</strain>
    </source>
</reference>
<gene>
    <name evidence="1" type="ORF">CCAX7_27900</name>
</gene>
<dbReference type="AlphaFoldDB" id="A0A402CTG5"/>
<dbReference type="KEGG" id="ccot:CCAX7_27900"/>
<evidence type="ECO:0000313" key="2">
    <source>
        <dbReference type="Proteomes" id="UP000287394"/>
    </source>
</evidence>